<dbReference type="InterPro" id="IPR036388">
    <property type="entry name" value="WH-like_DNA-bd_sf"/>
</dbReference>
<protein>
    <submittedName>
        <fullName evidence="6">LysR family transcriptional regulator</fullName>
    </submittedName>
</protein>
<dbReference type="Gene3D" id="3.40.190.290">
    <property type="match status" value="1"/>
</dbReference>
<keyword evidence="4" id="KW-0804">Transcription</keyword>
<proteinExistence type="inferred from homology"/>
<dbReference type="Pfam" id="PF03466">
    <property type="entry name" value="LysR_substrate"/>
    <property type="match status" value="1"/>
</dbReference>
<dbReference type="SUPFAM" id="SSF53850">
    <property type="entry name" value="Periplasmic binding protein-like II"/>
    <property type="match status" value="1"/>
</dbReference>
<dbReference type="GO" id="GO:0006351">
    <property type="term" value="P:DNA-templated transcription"/>
    <property type="evidence" value="ECO:0007669"/>
    <property type="project" value="TreeGrafter"/>
</dbReference>
<dbReference type="Pfam" id="PF00126">
    <property type="entry name" value="HTH_1"/>
    <property type="match status" value="1"/>
</dbReference>
<dbReference type="Gene3D" id="1.10.10.10">
    <property type="entry name" value="Winged helix-like DNA-binding domain superfamily/Winged helix DNA-binding domain"/>
    <property type="match status" value="1"/>
</dbReference>
<evidence type="ECO:0000313" key="6">
    <source>
        <dbReference type="EMBL" id="GGW89918.1"/>
    </source>
</evidence>
<dbReference type="Proteomes" id="UP000608345">
    <property type="component" value="Unassembled WGS sequence"/>
</dbReference>
<feature type="domain" description="HTH lysR-type" evidence="5">
    <location>
        <begin position="4"/>
        <end position="62"/>
    </location>
</feature>
<comment type="caution">
    <text evidence="6">The sequence shown here is derived from an EMBL/GenBank/DDBJ whole genome shotgun (WGS) entry which is preliminary data.</text>
</comment>
<dbReference type="AlphaFoldDB" id="A0A918JP95"/>
<evidence type="ECO:0000256" key="2">
    <source>
        <dbReference type="ARBA" id="ARBA00023015"/>
    </source>
</evidence>
<evidence type="ECO:0000256" key="3">
    <source>
        <dbReference type="ARBA" id="ARBA00023125"/>
    </source>
</evidence>
<organism evidence="6 7">
    <name type="scientific">Advenella faeciporci</name>
    <dbReference type="NCBI Taxonomy" id="797535"/>
    <lineage>
        <taxon>Bacteria</taxon>
        <taxon>Pseudomonadati</taxon>
        <taxon>Pseudomonadota</taxon>
        <taxon>Betaproteobacteria</taxon>
        <taxon>Burkholderiales</taxon>
        <taxon>Alcaligenaceae</taxon>
    </lineage>
</organism>
<dbReference type="InterPro" id="IPR036390">
    <property type="entry name" value="WH_DNA-bd_sf"/>
</dbReference>
<name>A0A918JP95_9BURK</name>
<dbReference type="RefSeq" id="WP_189385369.1">
    <property type="nucleotide sequence ID" value="NZ_BAABFY010000051.1"/>
</dbReference>
<gene>
    <name evidence="6" type="ORF">GCM10011450_20200</name>
</gene>
<keyword evidence="2" id="KW-0805">Transcription regulation</keyword>
<evidence type="ECO:0000256" key="4">
    <source>
        <dbReference type="ARBA" id="ARBA00023163"/>
    </source>
</evidence>
<reference evidence="6" key="1">
    <citation type="journal article" date="2014" name="Int. J. Syst. Evol. Microbiol.">
        <title>Complete genome sequence of Corynebacterium casei LMG S-19264T (=DSM 44701T), isolated from a smear-ripened cheese.</title>
        <authorList>
            <consortium name="US DOE Joint Genome Institute (JGI-PGF)"/>
            <person name="Walter F."/>
            <person name="Albersmeier A."/>
            <person name="Kalinowski J."/>
            <person name="Ruckert C."/>
        </authorList>
    </citation>
    <scope>NUCLEOTIDE SEQUENCE</scope>
    <source>
        <strain evidence="6">KCTC 23732</strain>
    </source>
</reference>
<evidence type="ECO:0000313" key="7">
    <source>
        <dbReference type="Proteomes" id="UP000608345"/>
    </source>
</evidence>
<keyword evidence="3" id="KW-0238">DNA-binding</keyword>
<dbReference type="InterPro" id="IPR058163">
    <property type="entry name" value="LysR-type_TF_proteobact-type"/>
</dbReference>
<keyword evidence="7" id="KW-1185">Reference proteome</keyword>
<reference evidence="6" key="2">
    <citation type="submission" date="2020-09" db="EMBL/GenBank/DDBJ databases">
        <authorList>
            <person name="Sun Q."/>
            <person name="Kim S."/>
        </authorList>
    </citation>
    <scope>NUCLEOTIDE SEQUENCE</scope>
    <source>
        <strain evidence="6">KCTC 23732</strain>
    </source>
</reference>
<dbReference type="PROSITE" id="PS50931">
    <property type="entry name" value="HTH_LYSR"/>
    <property type="match status" value="1"/>
</dbReference>
<accession>A0A918JP95</accession>
<evidence type="ECO:0000259" key="5">
    <source>
        <dbReference type="PROSITE" id="PS50931"/>
    </source>
</evidence>
<sequence>MKTLDWDGLRYFLEVARTQRVSAAALRLGVEHTTVARRIRQLETQMDTLLFDKSRSSGFILTAAGHELLAHVEQMESHLFNAREKVTGVGESLSGHIRVAATEGFGCYIITPLSMRFQQQYPDITLDVLPVPRFVSLTRREADIAITIERPLRGPYVCSKLCDYSLMLYGTREYLQNHPPIRHQDDLKLHSGISYVEELIYSDQLRYLEDVLPLSNVVFKSTSIIAQYFACLQGQALAILPGFMAARNPQLVAILPEEVHIQRSFWMYFHEDLKRIKRITAFCDFVRSVVERNAGLMKGTSEALFIF</sequence>
<dbReference type="GO" id="GO:0003700">
    <property type="term" value="F:DNA-binding transcription factor activity"/>
    <property type="evidence" value="ECO:0007669"/>
    <property type="project" value="InterPro"/>
</dbReference>
<dbReference type="PANTHER" id="PTHR30537">
    <property type="entry name" value="HTH-TYPE TRANSCRIPTIONAL REGULATOR"/>
    <property type="match status" value="1"/>
</dbReference>
<evidence type="ECO:0000256" key="1">
    <source>
        <dbReference type="ARBA" id="ARBA00009437"/>
    </source>
</evidence>
<dbReference type="InterPro" id="IPR000847">
    <property type="entry name" value="LysR_HTH_N"/>
</dbReference>
<dbReference type="GO" id="GO:0043565">
    <property type="term" value="F:sequence-specific DNA binding"/>
    <property type="evidence" value="ECO:0007669"/>
    <property type="project" value="TreeGrafter"/>
</dbReference>
<dbReference type="PANTHER" id="PTHR30537:SF3">
    <property type="entry name" value="TRANSCRIPTIONAL REGULATORY PROTEIN"/>
    <property type="match status" value="1"/>
</dbReference>
<dbReference type="InterPro" id="IPR005119">
    <property type="entry name" value="LysR_subst-bd"/>
</dbReference>
<dbReference type="SUPFAM" id="SSF46785">
    <property type="entry name" value="Winged helix' DNA-binding domain"/>
    <property type="match status" value="1"/>
</dbReference>
<comment type="similarity">
    <text evidence="1">Belongs to the LysR transcriptional regulatory family.</text>
</comment>
<dbReference type="EMBL" id="BMYS01000014">
    <property type="protein sequence ID" value="GGW89918.1"/>
    <property type="molecule type" value="Genomic_DNA"/>
</dbReference>